<dbReference type="CDD" id="cd20546">
    <property type="entry name" value="CYCLIN_SpCG1C_ScCTK2-like_rpt2"/>
    <property type="match status" value="1"/>
</dbReference>
<comment type="caution">
    <text evidence="5">The sequence shown here is derived from an EMBL/GenBank/DDBJ whole genome shotgun (WGS) entry which is preliminary data.</text>
</comment>
<dbReference type="InParanoid" id="A0A369JLQ6"/>
<evidence type="ECO:0000313" key="6">
    <source>
        <dbReference type="Proteomes" id="UP000076154"/>
    </source>
</evidence>
<dbReference type="InterPro" id="IPR013763">
    <property type="entry name" value="Cyclin-like_dom"/>
</dbReference>
<gene>
    <name evidence="5" type="primary">pch1</name>
    <name evidence="5" type="ORF">Hypma_011578</name>
</gene>
<dbReference type="OrthoDB" id="25002at2759"/>
<dbReference type="SUPFAM" id="SSF47954">
    <property type="entry name" value="Cyclin-like"/>
    <property type="match status" value="2"/>
</dbReference>
<comment type="similarity">
    <text evidence="1">Belongs to the cyclin family.</text>
</comment>
<dbReference type="EMBL" id="LUEZ02000055">
    <property type="protein sequence ID" value="RDB21335.1"/>
    <property type="molecule type" value="Genomic_DNA"/>
</dbReference>
<keyword evidence="3" id="KW-1133">Transmembrane helix</keyword>
<sequence>MTVSMQWLFPISALERTPSSCSLHKQLYDRARGVEFLFRLGSSLALPSSAMFTAATWFHRFYMRYSMEDFHRQDVAASCIFLATKTEECGRKLRDVARVCQAKITSQDITCIPADSKEVDQCQTAILLTEEVLLEALCFDFIVESPHAELVDLFDAHEANDLVQEYAWSLAHDSYRTPMCILYPPKVIATACYVLAQRIFDGPNSPSLDARISAAAPSASLPTPPSHNPPSPDASRYAIEHFTFSETELSSVSEALSILLEFYSSQDVQNNYPYLSSIIAVPLPASPKPNLYVPASHLASQESPADALSPAPDAQGRTPSSSHGGHTPVRPNGHVPSRIEVQRVDLS</sequence>
<proteinExistence type="inferred from homology"/>
<evidence type="ECO:0000256" key="1">
    <source>
        <dbReference type="RuleBase" id="RU000383"/>
    </source>
</evidence>
<keyword evidence="3" id="KW-0472">Membrane</keyword>
<evidence type="ECO:0000259" key="4">
    <source>
        <dbReference type="SMART" id="SM00385"/>
    </source>
</evidence>
<dbReference type="InterPro" id="IPR006671">
    <property type="entry name" value="Cyclin_N"/>
</dbReference>
<evidence type="ECO:0000256" key="3">
    <source>
        <dbReference type="SAM" id="Phobius"/>
    </source>
</evidence>
<dbReference type="Proteomes" id="UP000076154">
    <property type="component" value="Unassembled WGS sequence"/>
</dbReference>
<dbReference type="PANTHER" id="PTHR10026">
    <property type="entry name" value="CYCLIN"/>
    <property type="match status" value="1"/>
</dbReference>
<dbReference type="GO" id="GO:0016538">
    <property type="term" value="F:cyclin-dependent protein serine/threonine kinase regulator activity"/>
    <property type="evidence" value="ECO:0007669"/>
    <property type="project" value="InterPro"/>
</dbReference>
<organism evidence="5 6">
    <name type="scientific">Hypsizygus marmoreus</name>
    <name type="common">White beech mushroom</name>
    <name type="synonym">Agaricus marmoreus</name>
    <dbReference type="NCBI Taxonomy" id="39966"/>
    <lineage>
        <taxon>Eukaryota</taxon>
        <taxon>Fungi</taxon>
        <taxon>Dikarya</taxon>
        <taxon>Basidiomycota</taxon>
        <taxon>Agaricomycotina</taxon>
        <taxon>Agaricomycetes</taxon>
        <taxon>Agaricomycetidae</taxon>
        <taxon>Agaricales</taxon>
        <taxon>Tricholomatineae</taxon>
        <taxon>Lyophyllaceae</taxon>
        <taxon>Hypsizygus</taxon>
    </lineage>
</organism>
<name>A0A369JLQ6_HYPMA</name>
<dbReference type="AlphaFoldDB" id="A0A369JLQ6"/>
<dbReference type="Gene3D" id="1.10.472.10">
    <property type="entry name" value="Cyclin-like"/>
    <property type="match status" value="2"/>
</dbReference>
<evidence type="ECO:0000313" key="5">
    <source>
        <dbReference type="EMBL" id="RDB21335.1"/>
    </source>
</evidence>
<dbReference type="InterPro" id="IPR043198">
    <property type="entry name" value="Cyclin/Ssn8"/>
</dbReference>
<feature type="compositionally biased region" description="Low complexity" evidence="2">
    <location>
        <begin position="303"/>
        <end position="314"/>
    </location>
</feature>
<reference evidence="5" key="1">
    <citation type="submission" date="2018-04" db="EMBL/GenBank/DDBJ databases">
        <title>Whole genome sequencing of Hypsizygus marmoreus.</title>
        <authorList>
            <person name="Choi I.-G."/>
            <person name="Min B."/>
            <person name="Kim J.-G."/>
            <person name="Kim S."/>
            <person name="Oh Y.-L."/>
            <person name="Kong W.-S."/>
            <person name="Park H."/>
            <person name="Jeong J."/>
            <person name="Song E.-S."/>
        </authorList>
    </citation>
    <scope>NUCLEOTIDE SEQUENCE [LARGE SCALE GENOMIC DNA]</scope>
    <source>
        <strain evidence="5">51987-8</strain>
    </source>
</reference>
<keyword evidence="6" id="KW-1185">Reference proteome</keyword>
<feature type="transmembrane region" description="Helical" evidence="3">
    <location>
        <begin position="36"/>
        <end position="58"/>
    </location>
</feature>
<accession>A0A369JLQ6</accession>
<dbReference type="InterPro" id="IPR036915">
    <property type="entry name" value="Cyclin-like_sf"/>
</dbReference>
<feature type="region of interest" description="Disordered" evidence="2">
    <location>
        <begin position="297"/>
        <end position="347"/>
    </location>
</feature>
<dbReference type="SMART" id="SM00385">
    <property type="entry name" value="CYCLIN"/>
    <property type="match status" value="2"/>
</dbReference>
<evidence type="ECO:0000256" key="2">
    <source>
        <dbReference type="SAM" id="MobiDB-lite"/>
    </source>
</evidence>
<dbReference type="FunCoup" id="A0A369JLQ6">
    <property type="interactions" value="515"/>
</dbReference>
<keyword evidence="3" id="KW-0812">Transmembrane</keyword>
<feature type="domain" description="Cyclin-like" evidence="4">
    <location>
        <begin position="35"/>
        <end position="128"/>
    </location>
</feature>
<keyword evidence="1" id="KW-0195">Cyclin</keyword>
<dbReference type="GO" id="GO:0006357">
    <property type="term" value="P:regulation of transcription by RNA polymerase II"/>
    <property type="evidence" value="ECO:0007669"/>
    <property type="project" value="InterPro"/>
</dbReference>
<dbReference type="STRING" id="39966.A0A369JLQ6"/>
<dbReference type="Pfam" id="PF00134">
    <property type="entry name" value="Cyclin_N"/>
    <property type="match status" value="1"/>
</dbReference>
<feature type="domain" description="Cyclin-like" evidence="4">
    <location>
        <begin position="148"/>
        <end position="253"/>
    </location>
</feature>
<protein>
    <submittedName>
        <fullName evidence="5">Cyclin pch1</fullName>
    </submittedName>
</protein>